<evidence type="ECO:0000313" key="2">
    <source>
        <dbReference type="EMBL" id="TDH60975.1"/>
    </source>
</evidence>
<keyword evidence="1" id="KW-0472">Membrane</keyword>
<protein>
    <submittedName>
        <fullName evidence="2">Uncharacterized protein</fullName>
    </submittedName>
</protein>
<keyword evidence="3" id="KW-1185">Reference proteome</keyword>
<dbReference type="EMBL" id="SMSJ01000028">
    <property type="protein sequence ID" value="TDH60975.1"/>
    <property type="molecule type" value="Genomic_DNA"/>
</dbReference>
<sequence length="96" mass="10610">MVFFGGAIRLDCGFDCRRRGSCNVDRFAHSGEQLLSQPLDVLSCSGLYGFRSPERIARLLLCKDNSSFCILPRLTLQFGTPFCIFGAVLGLVRAMT</sequence>
<dbReference type="AlphaFoldDB" id="A0A4V3A9Y4"/>
<evidence type="ECO:0000313" key="3">
    <source>
        <dbReference type="Proteomes" id="UP000295096"/>
    </source>
</evidence>
<keyword evidence="1" id="KW-0812">Transmembrane</keyword>
<comment type="caution">
    <text evidence="2">The sequence shown here is derived from an EMBL/GenBank/DDBJ whole genome shotgun (WGS) entry which is preliminary data.</text>
</comment>
<feature type="transmembrane region" description="Helical" evidence="1">
    <location>
        <begin position="74"/>
        <end position="92"/>
    </location>
</feature>
<gene>
    <name evidence="2" type="ORF">E2C06_19175</name>
</gene>
<name>A0A4V3A9Y4_9PROT</name>
<reference evidence="2 3" key="1">
    <citation type="journal article" date="2016" name="J. Microbiol.">
        <title>Dankookia rubra gen. nov., sp. nov., an alphaproteobacterium isolated from sediment of a shallow stream.</title>
        <authorList>
            <person name="Kim W.H."/>
            <person name="Kim D.H."/>
            <person name="Kang K."/>
            <person name="Ahn T.Y."/>
        </authorList>
    </citation>
    <scope>NUCLEOTIDE SEQUENCE [LARGE SCALE GENOMIC DNA]</scope>
    <source>
        <strain evidence="2 3">JCM30602</strain>
    </source>
</reference>
<proteinExistence type="predicted"/>
<keyword evidence="1" id="KW-1133">Transmembrane helix</keyword>
<accession>A0A4V3A9Y4</accession>
<dbReference type="Proteomes" id="UP000295096">
    <property type="component" value="Unassembled WGS sequence"/>
</dbReference>
<dbReference type="RefSeq" id="WP_133290221.1">
    <property type="nucleotide sequence ID" value="NZ_SMSJ01000028.1"/>
</dbReference>
<organism evidence="2 3">
    <name type="scientific">Dankookia rubra</name>
    <dbReference type="NCBI Taxonomy" id="1442381"/>
    <lineage>
        <taxon>Bacteria</taxon>
        <taxon>Pseudomonadati</taxon>
        <taxon>Pseudomonadota</taxon>
        <taxon>Alphaproteobacteria</taxon>
        <taxon>Acetobacterales</taxon>
        <taxon>Roseomonadaceae</taxon>
        <taxon>Dankookia</taxon>
    </lineage>
</organism>
<evidence type="ECO:0000256" key="1">
    <source>
        <dbReference type="SAM" id="Phobius"/>
    </source>
</evidence>